<organism evidence="4 5">
    <name type="scientific">Paenibacillus silvae</name>
    <dbReference type="NCBI Taxonomy" id="1325358"/>
    <lineage>
        <taxon>Bacteria</taxon>
        <taxon>Bacillati</taxon>
        <taxon>Bacillota</taxon>
        <taxon>Bacilli</taxon>
        <taxon>Bacillales</taxon>
        <taxon>Paenibacillaceae</taxon>
        <taxon>Paenibacillus</taxon>
    </lineage>
</organism>
<name>A0A2W6QK24_9BACL</name>
<comment type="caution">
    <text evidence="4">The sequence shown here is derived from an EMBL/GenBank/DDBJ whole genome shotgun (WGS) entry which is preliminary data.</text>
</comment>
<protein>
    <recommendedName>
        <fullName evidence="3">LamG-like jellyroll fold domain-containing protein</fullName>
    </recommendedName>
</protein>
<keyword evidence="1" id="KW-0732">Signal</keyword>
<dbReference type="InterPro" id="IPR006558">
    <property type="entry name" value="LamG-like"/>
</dbReference>
<dbReference type="InterPro" id="IPR013320">
    <property type="entry name" value="ConA-like_dom_sf"/>
</dbReference>
<gene>
    <name evidence="4" type="ORF">DN757_02395</name>
</gene>
<evidence type="ECO:0000256" key="1">
    <source>
        <dbReference type="ARBA" id="ARBA00022729"/>
    </source>
</evidence>
<dbReference type="Pfam" id="PF13385">
    <property type="entry name" value="Laminin_G_3"/>
    <property type="match status" value="1"/>
</dbReference>
<dbReference type="RefSeq" id="WP_111268674.1">
    <property type="nucleotide sequence ID" value="NZ_QKWW01000006.1"/>
</dbReference>
<dbReference type="InterPro" id="IPR008979">
    <property type="entry name" value="Galactose-bd-like_sf"/>
</dbReference>
<evidence type="ECO:0000259" key="3">
    <source>
        <dbReference type="SMART" id="SM00560"/>
    </source>
</evidence>
<dbReference type="EMBL" id="QKWW01000006">
    <property type="protein sequence ID" value="PZT57523.1"/>
    <property type="molecule type" value="Genomic_DNA"/>
</dbReference>
<dbReference type="SUPFAM" id="SSF49785">
    <property type="entry name" value="Galactose-binding domain-like"/>
    <property type="match status" value="1"/>
</dbReference>
<evidence type="ECO:0000313" key="5">
    <source>
        <dbReference type="Proteomes" id="UP000249204"/>
    </source>
</evidence>
<dbReference type="Proteomes" id="UP000249204">
    <property type="component" value="Unassembled WGS sequence"/>
</dbReference>
<proteinExistence type="predicted"/>
<keyword evidence="2" id="KW-1015">Disulfide bond</keyword>
<evidence type="ECO:0000313" key="4">
    <source>
        <dbReference type="EMBL" id="PZT57523.1"/>
    </source>
</evidence>
<evidence type="ECO:0000256" key="2">
    <source>
        <dbReference type="ARBA" id="ARBA00023157"/>
    </source>
</evidence>
<dbReference type="Gene3D" id="2.60.120.200">
    <property type="match status" value="1"/>
</dbReference>
<accession>A0A2W6QK24</accession>
<dbReference type="SUPFAM" id="SSF49899">
    <property type="entry name" value="Concanavalin A-like lectins/glucanases"/>
    <property type="match status" value="1"/>
</dbReference>
<dbReference type="AlphaFoldDB" id="A0A2W6QK24"/>
<feature type="domain" description="LamG-like jellyroll fold" evidence="3">
    <location>
        <begin position="26"/>
        <end position="157"/>
    </location>
</feature>
<sequence>MANSYALNFNGSSRITFGRDVMNVANTLTLEFWMNTTSSDYSTYRSVVSNRDGSSATANYEVGSIVNSGNMFFYNGTVYDMGYKPPLNTWIHIAYKLVNNTLEFYVNGTLSKTVAGVTLGRATSMDFAIGAISSGGIQPYIGKLDDVRLWNTAKSSDEILNNYKKNLSGTEDGLIGYFPFEEGVGSQTINKKSGSTLVGTINSPAWITAEVELYSYKFLISLENKYQSLSYDNRDLIPKMTSDTLPSGIASCSTTFSTSGAYNAFNAFDKTITQTGSFNSWVTASGQLTGWLAYEFPSATVVNKYTLVHGYNNVNVAPKSWTFEGTNDNGLTWTVLDQRNNVTDWILWTEKEFEFVNLKKFKKYRINITLNNGNSSYVGIQEMKMYDTNRTLLFCPSVSEENFIKYGLNKNEVIETYKQMSKKSYLTTSSTQIGSGKVFKQKVDTSKIPIKKALII</sequence>
<dbReference type="SMART" id="SM00560">
    <property type="entry name" value="LamGL"/>
    <property type="match status" value="1"/>
</dbReference>
<dbReference type="Gene3D" id="2.60.120.260">
    <property type="entry name" value="Galactose-binding domain-like"/>
    <property type="match status" value="1"/>
</dbReference>
<reference evidence="4 5" key="1">
    <citation type="submission" date="2018-06" db="EMBL/GenBank/DDBJ databases">
        <title>Isolation of heavy metals resistant Paenibacillus silvae NC2 from Gold-Copper mine in ZiJin, China.</title>
        <authorList>
            <person name="Xu J."/>
            <person name="Mazhar H.S."/>
            <person name="Rensing C."/>
        </authorList>
    </citation>
    <scope>NUCLEOTIDE SEQUENCE [LARGE SCALE GENOMIC DNA]</scope>
    <source>
        <strain evidence="4 5">NC2</strain>
    </source>
</reference>